<comment type="subcellular location">
    <subcellularLocation>
        <location evidence="2">Membrane</location>
        <topology evidence="2">Single-pass type II membrane protein</topology>
    </subcellularLocation>
</comment>
<keyword evidence="11" id="KW-0547">Nucleotide-binding</keyword>
<comment type="cofactor">
    <cofactor evidence="1">
        <name>Mn(2+)</name>
        <dbReference type="ChEBI" id="CHEBI:29035"/>
    </cofactor>
</comment>
<evidence type="ECO:0000256" key="1">
    <source>
        <dbReference type="ARBA" id="ARBA00001936"/>
    </source>
</evidence>
<evidence type="ECO:0000256" key="22">
    <source>
        <dbReference type="ARBA" id="ARBA00059245"/>
    </source>
</evidence>
<dbReference type="UniPathway" id="UPA00378"/>
<evidence type="ECO:0000256" key="10">
    <source>
        <dbReference type="ARBA" id="ARBA00022723"/>
    </source>
</evidence>
<evidence type="ECO:0000256" key="20">
    <source>
        <dbReference type="ARBA" id="ARBA00042009"/>
    </source>
</evidence>
<gene>
    <name evidence="26" type="ORF">g.7145</name>
</gene>
<evidence type="ECO:0000256" key="4">
    <source>
        <dbReference type="ARBA" id="ARBA00006462"/>
    </source>
</evidence>
<accession>A0A1B6MFQ6</accession>
<keyword evidence="14 24" id="KW-0472">Membrane</keyword>
<evidence type="ECO:0000256" key="5">
    <source>
        <dbReference type="ARBA" id="ARBA00011748"/>
    </source>
</evidence>
<keyword evidence="17" id="KW-0464">Manganese</keyword>
<evidence type="ECO:0000313" key="26">
    <source>
        <dbReference type="EMBL" id="JAT34787.1"/>
    </source>
</evidence>
<feature type="region of interest" description="Disordered" evidence="23">
    <location>
        <begin position="57"/>
        <end position="84"/>
    </location>
</feature>
<protein>
    <recommendedName>
        <fullName evidence="18">Glycoprotein-N-acetylgalactosamine 3-beta-galactosyltransferase 1</fullName>
        <ecNumber evidence="6">2.4.1.122</ecNumber>
    </recommendedName>
    <alternativeName>
        <fullName evidence="20">Core 1 O-glycan T-synthase</fullName>
    </alternativeName>
    <alternativeName>
        <fullName evidence="21">Core 1 UDP-galactose:N-acetylgalactosamine-alpha-R beta 1,3-galactosyltransferase 1</fullName>
    </alternativeName>
    <alternativeName>
        <fullName evidence="19">Core 1 beta1,3-galactosyltransferase 1</fullName>
    </alternativeName>
</protein>
<dbReference type="GO" id="GO:0030145">
    <property type="term" value="F:manganese ion binding"/>
    <property type="evidence" value="ECO:0007669"/>
    <property type="project" value="UniProtKB-ARBA"/>
</dbReference>
<evidence type="ECO:0000256" key="16">
    <source>
        <dbReference type="ARBA" id="ARBA00023180"/>
    </source>
</evidence>
<evidence type="ECO:0000256" key="21">
    <source>
        <dbReference type="ARBA" id="ARBA00043065"/>
    </source>
</evidence>
<dbReference type="Pfam" id="PF02434">
    <property type="entry name" value="Fringe"/>
    <property type="match status" value="1"/>
</dbReference>
<keyword evidence="13 24" id="KW-1133">Transmembrane helix</keyword>
<evidence type="ECO:0000256" key="3">
    <source>
        <dbReference type="ARBA" id="ARBA00004922"/>
    </source>
</evidence>
<evidence type="ECO:0000256" key="9">
    <source>
        <dbReference type="ARBA" id="ARBA00022692"/>
    </source>
</evidence>
<feature type="compositionally biased region" description="Basic and acidic residues" evidence="23">
    <location>
        <begin position="74"/>
        <end position="84"/>
    </location>
</feature>
<keyword evidence="10" id="KW-0479">Metal-binding</keyword>
<evidence type="ECO:0000256" key="7">
    <source>
        <dbReference type="ARBA" id="ARBA00022676"/>
    </source>
</evidence>
<feature type="non-terminal residue" evidence="26">
    <location>
        <position position="307"/>
    </location>
</feature>
<evidence type="ECO:0000256" key="24">
    <source>
        <dbReference type="SAM" id="Phobius"/>
    </source>
</evidence>
<comment type="subunit">
    <text evidence="5">Homodimer; disulfide-linked.</text>
</comment>
<dbReference type="Gene3D" id="3.90.550.50">
    <property type="match status" value="1"/>
</dbReference>
<dbReference type="InterPro" id="IPR026050">
    <property type="entry name" value="C1GALT1/C1GALT1_chp1"/>
</dbReference>
<evidence type="ECO:0000256" key="15">
    <source>
        <dbReference type="ARBA" id="ARBA00023157"/>
    </source>
</evidence>
<organism evidence="26">
    <name type="scientific">Graphocephala atropunctata</name>
    <dbReference type="NCBI Taxonomy" id="36148"/>
    <lineage>
        <taxon>Eukaryota</taxon>
        <taxon>Metazoa</taxon>
        <taxon>Ecdysozoa</taxon>
        <taxon>Arthropoda</taxon>
        <taxon>Hexapoda</taxon>
        <taxon>Insecta</taxon>
        <taxon>Pterygota</taxon>
        <taxon>Neoptera</taxon>
        <taxon>Paraneoptera</taxon>
        <taxon>Hemiptera</taxon>
        <taxon>Auchenorrhyncha</taxon>
        <taxon>Membracoidea</taxon>
        <taxon>Cicadellidae</taxon>
        <taxon>Cicadellinae</taxon>
        <taxon>Cicadellini</taxon>
        <taxon>Graphocephala</taxon>
    </lineage>
</organism>
<evidence type="ECO:0000256" key="14">
    <source>
        <dbReference type="ARBA" id="ARBA00023136"/>
    </source>
</evidence>
<keyword evidence="8" id="KW-0808">Transferase</keyword>
<evidence type="ECO:0000256" key="8">
    <source>
        <dbReference type="ARBA" id="ARBA00022679"/>
    </source>
</evidence>
<dbReference type="FunFam" id="3.90.550.50:FF:000017">
    <property type="entry name" value="Glycoprotein-N-acetylgalactosamine 3-beta-galactosyltransferase 1"/>
    <property type="match status" value="1"/>
</dbReference>
<evidence type="ECO:0000256" key="12">
    <source>
        <dbReference type="ARBA" id="ARBA00022968"/>
    </source>
</evidence>
<name>A0A1B6MFQ6_9HEMI</name>
<evidence type="ECO:0000256" key="6">
    <source>
        <dbReference type="ARBA" id="ARBA00012557"/>
    </source>
</evidence>
<keyword evidence="15" id="KW-1015">Disulfide bond</keyword>
<feature type="transmembrane region" description="Helical" evidence="24">
    <location>
        <begin position="6"/>
        <end position="28"/>
    </location>
</feature>
<proteinExistence type="inferred from homology"/>
<comment type="function">
    <text evidence="22">Glycosyltransferase that generates the core 1 O-glycan Gal-beta1-3GalNAc-alpha1-Ser/Thr (T antigen), which is a precursor for many extended O-glycans in glycoproteins.</text>
</comment>
<keyword evidence="12" id="KW-0735">Signal-anchor</keyword>
<evidence type="ECO:0000256" key="23">
    <source>
        <dbReference type="SAM" id="MobiDB-lite"/>
    </source>
</evidence>
<dbReference type="GO" id="GO:0000166">
    <property type="term" value="F:nucleotide binding"/>
    <property type="evidence" value="ECO:0007669"/>
    <property type="project" value="UniProtKB-KW"/>
</dbReference>
<feature type="compositionally biased region" description="Polar residues" evidence="23">
    <location>
        <begin position="63"/>
        <end position="73"/>
    </location>
</feature>
<dbReference type="GO" id="GO:0016263">
    <property type="term" value="F:glycoprotein-N-acetylgalactosamine 3-beta-galactosyltransferase activity"/>
    <property type="evidence" value="ECO:0007669"/>
    <property type="project" value="UniProtKB-EC"/>
</dbReference>
<keyword evidence="7" id="KW-0328">Glycosyltransferase</keyword>
<sequence length="307" mass="35269">MVQRESPVSAFVVGCVCGFLPTSLLLIASQMLDHHMAHDLRFEHSIHRNELLLYERVNRNAPGRSTKTPATQHPDSRQNHRKGGEVADELAKRVRILCWVATVPENHMTKAAHIRDTWGNRCNILLFMSSKNDSSLPAIAITSKEGREYLFDKTKAAMEYVYKFYLESIDWVLKADDDTYVIVENLRYILSKYNPAHSLYLGCRFKPFAKQGYMSGGAGYVISRAALKSFVEEAIPDKDKCMQAGSGPGEDVQMGICLENVNAKIIDSRDDLDRGRFFPYTPEFHLFPDRNSQSYKWYWEYQYYPDQ</sequence>
<comment type="similarity">
    <text evidence="4">Belongs to the glycosyltransferase 31 family. Beta3-Gal-T subfamily.</text>
</comment>
<evidence type="ECO:0000256" key="19">
    <source>
        <dbReference type="ARBA" id="ARBA00041226"/>
    </source>
</evidence>
<evidence type="ECO:0000259" key="25">
    <source>
        <dbReference type="Pfam" id="PF02434"/>
    </source>
</evidence>
<reference evidence="26" key="1">
    <citation type="submission" date="2015-11" db="EMBL/GenBank/DDBJ databases">
        <title>De novo transcriptome assembly of four potential Pierce s Disease insect vectors from Arizona vineyards.</title>
        <authorList>
            <person name="Tassone E.E."/>
        </authorList>
    </citation>
    <scope>NUCLEOTIDE SEQUENCE</scope>
</reference>
<keyword evidence="9 24" id="KW-0812">Transmembrane</keyword>
<evidence type="ECO:0000256" key="2">
    <source>
        <dbReference type="ARBA" id="ARBA00004606"/>
    </source>
</evidence>
<dbReference type="EMBL" id="GEBQ01005190">
    <property type="protein sequence ID" value="JAT34787.1"/>
    <property type="molecule type" value="Transcribed_RNA"/>
</dbReference>
<feature type="domain" description="Fringe-like glycosyltransferase" evidence="25">
    <location>
        <begin position="96"/>
        <end position="268"/>
    </location>
</feature>
<evidence type="ECO:0000256" key="17">
    <source>
        <dbReference type="ARBA" id="ARBA00023211"/>
    </source>
</evidence>
<dbReference type="AlphaFoldDB" id="A0A1B6MFQ6"/>
<evidence type="ECO:0000256" key="18">
    <source>
        <dbReference type="ARBA" id="ARBA00040898"/>
    </source>
</evidence>
<keyword evidence="16" id="KW-0325">Glycoprotein</keyword>
<dbReference type="GO" id="GO:0016020">
    <property type="term" value="C:membrane"/>
    <property type="evidence" value="ECO:0007669"/>
    <property type="project" value="UniProtKB-SubCell"/>
</dbReference>
<dbReference type="PANTHER" id="PTHR23033:SF14">
    <property type="entry name" value="GLYCOPROTEIN-N-ACETYLGALACTOSAMINE 3-BETA-GALACTOSYLTRANSFERASE 1-RELATED"/>
    <property type="match status" value="1"/>
</dbReference>
<comment type="pathway">
    <text evidence="3">Protein modification; protein glycosylation.</text>
</comment>
<dbReference type="EC" id="2.4.1.122" evidence="6"/>
<dbReference type="PANTHER" id="PTHR23033">
    <property type="entry name" value="BETA1,3-GALACTOSYLTRANSFERASE"/>
    <property type="match status" value="1"/>
</dbReference>
<dbReference type="InterPro" id="IPR003378">
    <property type="entry name" value="Fringe-like_glycosylTrfase"/>
</dbReference>
<evidence type="ECO:0000256" key="11">
    <source>
        <dbReference type="ARBA" id="ARBA00022741"/>
    </source>
</evidence>
<evidence type="ECO:0000256" key="13">
    <source>
        <dbReference type="ARBA" id="ARBA00022989"/>
    </source>
</evidence>